<keyword evidence="9" id="KW-0449">Lipoprotein</keyword>
<evidence type="ECO:0000256" key="1">
    <source>
        <dbReference type="ARBA" id="ARBA00004609"/>
    </source>
</evidence>
<evidence type="ECO:0000256" key="3">
    <source>
        <dbReference type="ARBA" id="ARBA00022622"/>
    </source>
</evidence>
<evidence type="ECO:0000313" key="19">
    <source>
        <dbReference type="RefSeq" id="XP_005179455.2"/>
    </source>
</evidence>
<feature type="binding site" evidence="11">
    <location>
        <position position="375"/>
    </location>
    <ligand>
        <name>Zn(2+)</name>
        <dbReference type="ChEBI" id="CHEBI:29105"/>
        <note>catalytic</note>
    </ligand>
</feature>
<dbReference type="OrthoDB" id="510539at2759"/>
<evidence type="ECO:0000256" key="12">
    <source>
        <dbReference type="PIRSR" id="PIRSR634016-4"/>
    </source>
</evidence>
<dbReference type="Gene3D" id="1.10.390.10">
    <property type="entry name" value="Neutral Protease Domain 2"/>
    <property type="match status" value="1"/>
</dbReference>
<feature type="binding site" evidence="11">
    <location>
        <position position="356"/>
    </location>
    <ligand>
        <name>Zn(2+)</name>
        <dbReference type="ChEBI" id="CHEBI:29105"/>
        <note>catalytic</note>
    </ligand>
</feature>
<dbReference type="Gene3D" id="2.60.40.1730">
    <property type="entry name" value="tricorn interacting facor f3 domain"/>
    <property type="match status" value="1"/>
</dbReference>
<comment type="cofactor">
    <cofactor evidence="11 13">
        <name>Zn(2+)</name>
        <dbReference type="ChEBI" id="CHEBI:29105"/>
    </cofactor>
    <text evidence="11 13">Binds 1 zinc ion per subunit.</text>
</comment>
<dbReference type="eggNOG" id="KOG1046">
    <property type="taxonomic scope" value="Eukaryota"/>
</dbReference>
<dbReference type="CDD" id="cd09601">
    <property type="entry name" value="M1_APN-Q_like"/>
    <property type="match status" value="1"/>
</dbReference>
<dbReference type="Gene3D" id="1.25.50.20">
    <property type="match status" value="1"/>
</dbReference>
<dbReference type="STRING" id="7370.A0A1I8MC61"/>
<dbReference type="RefSeq" id="XP_005179455.2">
    <property type="nucleotide sequence ID" value="XM_005179398.4"/>
</dbReference>
<dbReference type="VEuPathDB" id="VectorBase:MDOA003392"/>
<keyword evidence="3" id="KW-0472">Membrane</keyword>
<evidence type="ECO:0000259" key="16">
    <source>
        <dbReference type="Pfam" id="PF11838"/>
    </source>
</evidence>
<evidence type="ECO:0000256" key="6">
    <source>
        <dbReference type="ARBA" id="ARBA00022801"/>
    </source>
</evidence>
<keyword evidence="14" id="KW-0732">Signal</keyword>
<dbReference type="VEuPathDB" id="VectorBase:MDOMA2_016248"/>
<feature type="binding site" evidence="11">
    <location>
        <position position="352"/>
    </location>
    <ligand>
        <name>Zn(2+)</name>
        <dbReference type="ChEBI" id="CHEBI:29105"/>
        <note>catalytic</note>
    </ligand>
</feature>
<dbReference type="InterPro" id="IPR050344">
    <property type="entry name" value="Peptidase_M1_aminopeptidases"/>
</dbReference>
<feature type="chain" id="PRO_5046923326" description="Aminopeptidase" evidence="14">
    <location>
        <begin position="25"/>
        <end position="974"/>
    </location>
</feature>
<feature type="signal peptide" evidence="14">
    <location>
        <begin position="1"/>
        <end position="24"/>
    </location>
</feature>
<dbReference type="InterPro" id="IPR034016">
    <property type="entry name" value="M1_APN-typ"/>
</dbReference>
<keyword evidence="6 13" id="KW-0378">Hydrolase</keyword>
<feature type="active site" description="Proton acceptor" evidence="10">
    <location>
        <position position="353"/>
    </location>
</feature>
<keyword evidence="4 13" id="KW-0645">Protease</keyword>
<reference evidence="19" key="1">
    <citation type="submission" date="2025-08" db="UniProtKB">
        <authorList>
            <consortium name="RefSeq"/>
        </authorList>
    </citation>
    <scope>IDENTIFICATION</scope>
    <source>
        <strain evidence="19">Aabys</strain>
        <tissue evidence="19">Whole body</tissue>
    </source>
</reference>
<evidence type="ECO:0000259" key="17">
    <source>
        <dbReference type="Pfam" id="PF17900"/>
    </source>
</evidence>
<evidence type="ECO:0000256" key="13">
    <source>
        <dbReference type="RuleBase" id="RU364040"/>
    </source>
</evidence>
<evidence type="ECO:0000256" key="2">
    <source>
        <dbReference type="ARBA" id="ARBA00010136"/>
    </source>
</evidence>
<dbReference type="GO" id="GO:0004177">
    <property type="term" value="F:aminopeptidase activity"/>
    <property type="evidence" value="ECO:0007669"/>
    <property type="project" value="UniProtKB-KW"/>
</dbReference>
<evidence type="ECO:0000313" key="18">
    <source>
        <dbReference type="Proteomes" id="UP001652621"/>
    </source>
</evidence>
<accession>A0A9J7I0Z5</accession>
<evidence type="ECO:0000256" key="9">
    <source>
        <dbReference type="ARBA" id="ARBA00023288"/>
    </source>
</evidence>
<sequence>MHSFVGFPFVVLAALLLAAGPARGGLPPMYRESGSLEMPNDSDSDTRADVLNYRLPNNTLPLHYDVELTTNVHSGDKKFTGVVKIDVTIVEATTTLVLHHRQLTIKSAKIQSSSSAVSEELDFEYELQREFLTLSRKTPENFPKDSKWTVTVEYEGQLRTDMGGFYLSTYTDADGNERYLATTQFESTDARHGFPCYDEPNKRATFTITINHSPTYSAISNMPVDKDASSSGKTVFTKTVSIPPYLIAFIVSDFVYTEGVLNGVPQRIYSRPGTEHEQEWALVSGMLILERLAEYYNVKYMLPKTDQAAIPDFSAGAMENWGLATYREAYMLYDKEKSTVNTQTNIASTIAHEYCHYWFGDYVAIEWWTYLWLKESFATLFEYKATDAAYPEWGIWQQFLTSSYQSALVNDAGNSPRPMTHYVQTPSEISRIFDTVSYSKGGSVLNMWNHALTDKVFQRGLHNYLDTNQYSSAVEEKLFLGIQNAAKELNYPIPATILDMMSSWTRQGGYPLLTVTRNYEDGSFTVSQQSFHNDEKTVTQKSWYIPFNYAHKSKPDFRDTEASHYLLNVSSVRVDAKLGKEDWLILNKQSTGYYRINYDEENWKLIIEGLNNSPFKIHPHNRAQLMHDAYRFSISNRLPHSILLDMFTYLPQEDQYAPWTTVNGIINVYNRYLNGDEKYSDFQNFVAEIATPIYEKLGVNDNPGEQHYQKNTRNVAINLACLAGAQNCLSDTNQRLRDWLEQGTPIEANLQTQVYCNGLKQSADDVFSFMFNQLMESKDQTFRRALISALGCSQNEKQLKIYLESSIDKDNKLSTQERTSILNPVYSRGSVGVMATLDFLDEHWDEYGKVNNGVGSNPLDSALRGIASYVVNTEQETRLLALVDKVKTTAHATSTLESAVKSNIQSNFEWLQSHRDPLMNWFYSYNKKDDGNGGGNDGGNGGGNGDGGGDGSAAIGGSIMTIGSLLLLVISRLY</sequence>
<protein>
    <recommendedName>
        <fullName evidence="13">Aminopeptidase</fullName>
        <ecNumber evidence="13">3.4.11.-</ecNumber>
    </recommendedName>
</protein>
<keyword evidence="3" id="KW-0325">Glycoprotein</keyword>
<feature type="domain" description="Aminopeptidase N-like N-terminal" evidence="17">
    <location>
        <begin position="61"/>
        <end position="246"/>
    </location>
</feature>
<keyword evidence="8 13" id="KW-0482">Metalloprotease</keyword>
<dbReference type="InterPro" id="IPR042097">
    <property type="entry name" value="Aminopeptidase_N-like_N_sf"/>
</dbReference>
<dbReference type="GeneID" id="101890756"/>
<evidence type="ECO:0000256" key="5">
    <source>
        <dbReference type="ARBA" id="ARBA00022723"/>
    </source>
</evidence>
<keyword evidence="5 11" id="KW-0479">Metal-binding</keyword>
<dbReference type="InterPro" id="IPR001930">
    <property type="entry name" value="Peptidase_M1"/>
</dbReference>
<dbReference type="PRINTS" id="PR00756">
    <property type="entry name" value="ALADIPTASE"/>
</dbReference>
<name>A0A9J7I0Z5_MUSDO</name>
<comment type="similarity">
    <text evidence="2 13">Belongs to the peptidase M1 family.</text>
</comment>
<evidence type="ECO:0000256" key="8">
    <source>
        <dbReference type="ARBA" id="ARBA00023049"/>
    </source>
</evidence>
<feature type="domain" description="Peptidase M1 membrane alanine aminopeptidase" evidence="15">
    <location>
        <begin position="281"/>
        <end position="504"/>
    </location>
</feature>
<evidence type="ECO:0000256" key="7">
    <source>
        <dbReference type="ARBA" id="ARBA00022833"/>
    </source>
</evidence>
<organism evidence="18 19">
    <name type="scientific">Musca domestica</name>
    <name type="common">House fly</name>
    <dbReference type="NCBI Taxonomy" id="7370"/>
    <lineage>
        <taxon>Eukaryota</taxon>
        <taxon>Metazoa</taxon>
        <taxon>Ecdysozoa</taxon>
        <taxon>Arthropoda</taxon>
        <taxon>Hexapoda</taxon>
        <taxon>Insecta</taxon>
        <taxon>Pterygota</taxon>
        <taxon>Neoptera</taxon>
        <taxon>Endopterygota</taxon>
        <taxon>Diptera</taxon>
        <taxon>Brachycera</taxon>
        <taxon>Muscomorpha</taxon>
        <taxon>Muscoidea</taxon>
        <taxon>Muscidae</taxon>
        <taxon>Musca</taxon>
    </lineage>
</organism>
<dbReference type="EC" id="3.4.11.-" evidence="13"/>
<keyword evidence="13 19" id="KW-0031">Aminopeptidase</keyword>
<dbReference type="SUPFAM" id="SSF63737">
    <property type="entry name" value="Leukotriene A4 hydrolase N-terminal domain"/>
    <property type="match status" value="1"/>
</dbReference>
<keyword evidence="18" id="KW-1185">Reference proteome</keyword>
<dbReference type="InterPro" id="IPR027268">
    <property type="entry name" value="Peptidase_M4/M1_CTD_sf"/>
</dbReference>
<keyword evidence="3" id="KW-0336">GPI-anchor</keyword>
<dbReference type="PANTHER" id="PTHR11533:SF290">
    <property type="entry name" value="AMINOPEPTIDASE"/>
    <property type="match status" value="1"/>
</dbReference>
<dbReference type="InterPro" id="IPR014782">
    <property type="entry name" value="Peptidase_M1_dom"/>
</dbReference>
<dbReference type="Pfam" id="PF11838">
    <property type="entry name" value="ERAP1_C"/>
    <property type="match status" value="1"/>
</dbReference>
<evidence type="ECO:0000256" key="4">
    <source>
        <dbReference type="ARBA" id="ARBA00022670"/>
    </source>
</evidence>
<evidence type="ECO:0000256" key="10">
    <source>
        <dbReference type="PIRSR" id="PIRSR634016-1"/>
    </source>
</evidence>
<dbReference type="Pfam" id="PF17900">
    <property type="entry name" value="Peptidase_M1_N"/>
    <property type="match status" value="1"/>
</dbReference>
<proteinExistence type="inferred from homology"/>
<dbReference type="Gene3D" id="2.60.40.1910">
    <property type="match status" value="1"/>
</dbReference>
<comment type="subcellular location">
    <subcellularLocation>
        <location evidence="1">Cell membrane</location>
        <topology evidence="1">Lipid-anchor</topology>
        <topology evidence="1">GPI-anchor</topology>
    </subcellularLocation>
</comment>
<dbReference type="InterPro" id="IPR045357">
    <property type="entry name" value="Aminopeptidase_N-like_N"/>
</dbReference>
<dbReference type="InterPro" id="IPR024571">
    <property type="entry name" value="ERAP1-like_C_dom"/>
</dbReference>
<evidence type="ECO:0000256" key="14">
    <source>
        <dbReference type="SAM" id="SignalP"/>
    </source>
</evidence>
<keyword evidence="7 11" id="KW-0862">Zinc</keyword>
<evidence type="ECO:0000256" key="11">
    <source>
        <dbReference type="PIRSR" id="PIRSR634016-3"/>
    </source>
</evidence>
<dbReference type="PANTHER" id="PTHR11533">
    <property type="entry name" value="PROTEASE M1 ZINC METALLOPROTEASE"/>
    <property type="match status" value="1"/>
</dbReference>
<dbReference type="Pfam" id="PF01433">
    <property type="entry name" value="Peptidase_M1"/>
    <property type="match status" value="1"/>
</dbReference>
<dbReference type="SUPFAM" id="SSF55486">
    <property type="entry name" value="Metalloproteases ('zincins'), catalytic domain"/>
    <property type="match status" value="1"/>
</dbReference>
<gene>
    <name evidence="19" type="primary">LOC101890756</name>
</gene>
<feature type="domain" description="ERAP1-like C-terminal" evidence="16">
    <location>
        <begin position="583"/>
        <end position="899"/>
    </location>
</feature>
<dbReference type="Proteomes" id="UP001652621">
    <property type="component" value="Unplaced"/>
</dbReference>
<feature type="site" description="Transition state stabilizer" evidence="12">
    <location>
        <position position="438"/>
    </location>
</feature>
<evidence type="ECO:0000259" key="15">
    <source>
        <dbReference type="Pfam" id="PF01433"/>
    </source>
</evidence>